<gene>
    <name evidence="13" type="ORF">SHERM_12360</name>
</gene>
<evidence type="ECO:0000313" key="14">
    <source>
        <dbReference type="Proteomes" id="UP001153555"/>
    </source>
</evidence>
<comment type="caution">
    <text evidence="13">The sequence shown here is derived from an EMBL/GenBank/DDBJ whole genome shotgun (WGS) entry which is preliminary data.</text>
</comment>
<evidence type="ECO:0000256" key="11">
    <source>
        <dbReference type="SAM" id="MobiDB-lite"/>
    </source>
</evidence>
<sequence length="699" mass="79710">MEISITDAAYPGSDAQPKNSKRRRKKSMVWDHFTIETVNPNCTRASCNQCKRSFAYISGTKLAGTSHLKRHIASGICPVVRHSKEKDELSPESQTPRTNISANGSNLQRKRYRAGNGVARIQLNGHSSSYNVINSTSKINASNFSHELAKLIIQHDYPLCMAEHSGFIDFARSLQPQLNINSLGSVQEQIIAIYNRGKQKVVDLLTGIPGRVNLMLHLWTSTQGLDYFLLTGQFTDYDWKLQRRVLNFSAVNFPNSEMAFNGAVTCINEWSLEGKVFTVNLNSGCPNENARENLRNVLSIKNPVILKGQLLIKSCYACVLRSLAMDAIGSVKEAVEKVRKCVKYIKTSGANEEKFNKLKQLLQVPSTRDLMMDDVHKWDTTFQMLTAACEVKQVFSCLDTSGLEYKSTPSMEEWRLVEILCTFLKIFQESARKLTSPLYLPANMFFREASDIYLELMHAAWSQDPFISTLIKPLHEKFTKYWEENFLVLATAAVLDPRIKVELVESKLLCMYGQDVRNWASTVGESLHQLYVEYEADNLVKSEVVEPHEDILLTEGDDLLNFDVDISDFMEDPDIKSELDEGCVEEHVFHENNMKSGLERHLEENVFQESPMSLELDRYLQEPLEPYDQEIDVLGWWRMCRSRYPILSRIACDVLSVPFIAIPPENVFDDREKRLEQYGSSLCPRTLQAVVCAKDWVEL</sequence>
<evidence type="ECO:0000256" key="6">
    <source>
        <dbReference type="ARBA" id="ARBA00023015"/>
    </source>
</evidence>
<keyword evidence="9" id="KW-0539">Nucleus</keyword>
<keyword evidence="7" id="KW-0238">DNA-binding</keyword>
<feature type="region of interest" description="Disordered" evidence="11">
    <location>
        <begin position="83"/>
        <end position="109"/>
    </location>
</feature>
<evidence type="ECO:0000259" key="12">
    <source>
        <dbReference type="PROSITE" id="PS50808"/>
    </source>
</evidence>
<keyword evidence="14" id="KW-1185">Reference proteome</keyword>
<dbReference type="GO" id="GO:0046983">
    <property type="term" value="F:protein dimerization activity"/>
    <property type="evidence" value="ECO:0007669"/>
    <property type="project" value="InterPro"/>
</dbReference>
<organism evidence="13 14">
    <name type="scientific">Striga hermonthica</name>
    <name type="common">Purple witchweed</name>
    <name type="synonym">Buchnera hermonthica</name>
    <dbReference type="NCBI Taxonomy" id="68872"/>
    <lineage>
        <taxon>Eukaryota</taxon>
        <taxon>Viridiplantae</taxon>
        <taxon>Streptophyta</taxon>
        <taxon>Embryophyta</taxon>
        <taxon>Tracheophyta</taxon>
        <taxon>Spermatophyta</taxon>
        <taxon>Magnoliopsida</taxon>
        <taxon>eudicotyledons</taxon>
        <taxon>Gunneridae</taxon>
        <taxon>Pentapetalae</taxon>
        <taxon>asterids</taxon>
        <taxon>lamiids</taxon>
        <taxon>Lamiales</taxon>
        <taxon>Orobanchaceae</taxon>
        <taxon>Buchnereae</taxon>
        <taxon>Striga</taxon>
    </lineage>
</organism>
<dbReference type="InterPro" id="IPR025525">
    <property type="entry name" value="hAT-like_transposase_RNase-H"/>
</dbReference>
<feature type="region of interest" description="Disordered" evidence="11">
    <location>
        <begin position="1"/>
        <end position="26"/>
    </location>
</feature>
<evidence type="ECO:0000256" key="1">
    <source>
        <dbReference type="ARBA" id="ARBA00004123"/>
    </source>
</evidence>
<evidence type="ECO:0000256" key="7">
    <source>
        <dbReference type="ARBA" id="ARBA00023125"/>
    </source>
</evidence>
<dbReference type="Pfam" id="PF05699">
    <property type="entry name" value="Dimer_Tnp_hAT"/>
    <property type="match status" value="1"/>
</dbReference>
<feature type="compositionally biased region" description="Polar residues" evidence="11">
    <location>
        <begin position="91"/>
        <end position="107"/>
    </location>
</feature>
<dbReference type="GO" id="GO:0009791">
    <property type="term" value="P:post-embryonic development"/>
    <property type="evidence" value="ECO:0007669"/>
    <property type="project" value="UniProtKB-ARBA"/>
</dbReference>
<dbReference type="AlphaFoldDB" id="A0A9N7MME5"/>
<dbReference type="InterPro" id="IPR008906">
    <property type="entry name" value="HATC_C_dom"/>
</dbReference>
<keyword evidence="8" id="KW-0804">Transcription</keyword>
<evidence type="ECO:0000256" key="5">
    <source>
        <dbReference type="ARBA" id="ARBA00022833"/>
    </source>
</evidence>
<dbReference type="PANTHER" id="PTHR46481">
    <property type="entry name" value="ZINC FINGER BED DOMAIN-CONTAINING PROTEIN 4"/>
    <property type="match status" value="1"/>
</dbReference>
<keyword evidence="4 10" id="KW-0863">Zinc-finger</keyword>
<dbReference type="Proteomes" id="UP001153555">
    <property type="component" value="Unassembled WGS sequence"/>
</dbReference>
<protein>
    <submittedName>
        <fullName evidence="13">Zinc finger BED domain-containing protein DAYSLEEPER</fullName>
    </submittedName>
</protein>
<evidence type="ECO:0000256" key="10">
    <source>
        <dbReference type="PROSITE-ProRule" id="PRU00027"/>
    </source>
</evidence>
<evidence type="ECO:0000256" key="9">
    <source>
        <dbReference type="ARBA" id="ARBA00023242"/>
    </source>
</evidence>
<comment type="subunit">
    <text evidence="2">Homodimer.</text>
</comment>
<name>A0A9N7MME5_STRHE</name>
<keyword evidence="3" id="KW-0479">Metal-binding</keyword>
<dbReference type="PANTHER" id="PTHR46481:SF10">
    <property type="entry name" value="ZINC FINGER BED DOMAIN-CONTAINING PROTEIN 39"/>
    <property type="match status" value="1"/>
</dbReference>
<dbReference type="InterPro" id="IPR036236">
    <property type="entry name" value="Znf_C2H2_sf"/>
</dbReference>
<accession>A0A9N7MME5</accession>
<dbReference type="EMBL" id="CACSLK010007726">
    <property type="protein sequence ID" value="CAA0810926.1"/>
    <property type="molecule type" value="Genomic_DNA"/>
</dbReference>
<evidence type="ECO:0000313" key="13">
    <source>
        <dbReference type="EMBL" id="CAA0810926.1"/>
    </source>
</evidence>
<dbReference type="GO" id="GO:0008270">
    <property type="term" value="F:zinc ion binding"/>
    <property type="evidence" value="ECO:0007669"/>
    <property type="project" value="UniProtKB-KW"/>
</dbReference>
<evidence type="ECO:0000256" key="8">
    <source>
        <dbReference type="ARBA" id="ARBA00023163"/>
    </source>
</evidence>
<dbReference type="GO" id="GO:0005634">
    <property type="term" value="C:nucleus"/>
    <property type="evidence" value="ECO:0007669"/>
    <property type="project" value="UniProtKB-SubCell"/>
</dbReference>
<dbReference type="SUPFAM" id="SSF57667">
    <property type="entry name" value="beta-beta-alpha zinc fingers"/>
    <property type="match status" value="1"/>
</dbReference>
<proteinExistence type="predicted"/>
<keyword evidence="5" id="KW-0862">Zinc</keyword>
<dbReference type="PROSITE" id="PS50808">
    <property type="entry name" value="ZF_BED"/>
    <property type="match status" value="1"/>
</dbReference>
<dbReference type="InterPro" id="IPR012337">
    <property type="entry name" value="RNaseH-like_sf"/>
</dbReference>
<dbReference type="SUPFAM" id="SSF53098">
    <property type="entry name" value="Ribonuclease H-like"/>
    <property type="match status" value="1"/>
</dbReference>
<reference evidence="13" key="1">
    <citation type="submission" date="2019-12" db="EMBL/GenBank/DDBJ databases">
        <authorList>
            <person name="Scholes J."/>
        </authorList>
    </citation>
    <scope>NUCLEOTIDE SEQUENCE</scope>
</reference>
<evidence type="ECO:0000256" key="3">
    <source>
        <dbReference type="ARBA" id="ARBA00022723"/>
    </source>
</evidence>
<dbReference type="SMART" id="SM00614">
    <property type="entry name" value="ZnF_BED"/>
    <property type="match status" value="1"/>
</dbReference>
<evidence type="ECO:0000256" key="2">
    <source>
        <dbReference type="ARBA" id="ARBA00011738"/>
    </source>
</evidence>
<evidence type="ECO:0000256" key="4">
    <source>
        <dbReference type="ARBA" id="ARBA00022771"/>
    </source>
</evidence>
<dbReference type="InterPro" id="IPR003656">
    <property type="entry name" value="Znf_BED"/>
</dbReference>
<keyword evidence="6" id="KW-0805">Transcription regulation</keyword>
<dbReference type="InterPro" id="IPR052035">
    <property type="entry name" value="ZnF_BED_domain_contain"/>
</dbReference>
<dbReference type="OrthoDB" id="2610923at2759"/>
<feature type="domain" description="BED-type" evidence="12">
    <location>
        <begin position="24"/>
        <end position="89"/>
    </location>
</feature>
<dbReference type="GO" id="GO:0003677">
    <property type="term" value="F:DNA binding"/>
    <property type="evidence" value="ECO:0007669"/>
    <property type="project" value="UniProtKB-KW"/>
</dbReference>
<comment type="subcellular location">
    <subcellularLocation>
        <location evidence="1">Nucleus</location>
    </subcellularLocation>
</comment>
<dbReference type="Pfam" id="PF14372">
    <property type="entry name" value="hAT-like_RNase-H"/>
    <property type="match status" value="1"/>
</dbReference>